<comment type="function">
    <text evidence="6">Catalyzes the conversion of 7,8-dihydroneopterin to 6-hydroxymethyl-7,8-dihydropterin.</text>
</comment>
<keyword evidence="4 6" id="KW-0289">Folate biosynthesis</keyword>
<dbReference type="PANTHER" id="PTHR42844">
    <property type="entry name" value="DIHYDRONEOPTERIN ALDOLASE 1-RELATED"/>
    <property type="match status" value="1"/>
</dbReference>
<dbReference type="GO" id="GO:0046654">
    <property type="term" value="P:tetrahydrofolate biosynthetic process"/>
    <property type="evidence" value="ECO:0007669"/>
    <property type="project" value="UniProtKB-UniRule"/>
</dbReference>
<organism evidence="8 9">
    <name type="scientific">Chryseobacterium koreense CCUG 49689</name>
    <dbReference type="NCBI Taxonomy" id="1304281"/>
    <lineage>
        <taxon>Bacteria</taxon>
        <taxon>Pseudomonadati</taxon>
        <taxon>Bacteroidota</taxon>
        <taxon>Flavobacteriia</taxon>
        <taxon>Flavobacteriales</taxon>
        <taxon>Weeksellaceae</taxon>
        <taxon>Chryseobacterium group</taxon>
        <taxon>Chryseobacterium</taxon>
    </lineage>
</organism>
<evidence type="ECO:0000256" key="3">
    <source>
        <dbReference type="ARBA" id="ARBA00005708"/>
    </source>
</evidence>
<dbReference type="RefSeq" id="WP_048500030.1">
    <property type="nucleotide sequence ID" value="NZ_LFNG01000013.1"/>
</dbReference>
<dbReference type="PATRIC" id="fig|1304281.5.peg.2300"/>
<dbReference type="SMART" id="SM00905">
    <property type="entry name" value="FolB"/>
    <property type="match status" value="1"/>
</dbReference>
<evidence type="ECO:0000313" key="8">
    <source>
        <dbReference type="EMBL" id="KMQ70768.1"/>
    </source>
</evidence>
<dbReference type="GO" id="GO:0046656">
    <property type="term" value="P:folic acid biosynthetic process"/>
    <property type="evidence" value="ECO:0007669"/>
    <property type="project" value="UniProtKB-UniRule"/>
</dbReference>
<dbReference type="NCBIfam" id="TIGR00526">
    <property type="entry name" value="folB_dom"/>
    <property type="match status" value="1"/>
</dbReference>
<comment type="pathway">
    <text evidence="2 6">Cofactor biosynthesis; tetrahydrofolate biosynthesis; 2-amino-4-hydroxy-6-hydroxymethyl-7,8-dihydropteridine diphosphate from 7,8-dihydroneopterin triphosphate: step 3/4.</text>
</comment>
<dbReference type="AlphaFoldDB" id="A0A0J7IWV0"/>
<protein>
    <recommendedName>
        <fullName evidence="6">7,8-dihydroneopterin aldolase</fullName>
        <ecNumber evidence="6">4.1.2.25</ecNumber>
    </recommendedName>
</protein>
<dbReference type="Proteomes" id="UP000035900">
    <property type="component" value="Unassembled WGS sequence"/>
</dbReference>
<dbReference type="InterPro" id="IPR043133">
    <property type="entry name" value="GTP-CH-I_C/QueF"/>
</dbReference>
<dbReference type="InterPro" id="IPR006156">
    <property type="entry name" value="Dihydroneopterin_aldolase"/>
</dbReference>
<name>A0A0J7IWV0_9FLAO</name>
<evidence type="ECO:0000259" key="7">
    <source>
        <dbReference type="SMART" id="SM00905"/>
    </source>
</evidence>
<dbReference type="STRING" id="1304281.ACM44_10675"/>
<evidence type="ECO:0000256" key="1">
    <source>
        <dbReference type="ARBA" id="ARBA00001353"/>
    </source>
</evidence>
<dbReference type="EC" id="4.1.2.25" evidence="6"/>
<comment type="catalytic activity">
    <reaction evidence="1 6">
        <text>7,8-dihydroneopterin = 6-hydroxymethyl-7,8-dihydropterin + glycolaldehyde</text>
        <dbReference type="Rhea" id="RHEA:10540"/>
        <dbReference type="ChEBI" id="CHEBI:17001"/>
        <dbReference type="ChEBI" id="CHEBI:17071"/>
        <dbReference type="ChEBI" id="CHEBI:44841"/>
        <dbReference type="EC" id="4.1.2.25"/>
    </reaction>
</comment>
<evidence type="ECO:0000313" key="9">
    <source>
        <dbReference type="Proteomes" id="UP000035900"/>
    </source>
</evidence>
<evidence type="ECO:0000256" key="2">
    <source>
        <dbReference type="ARBA" id="ARBA00005013"/>
    </source>
</evidence>
<comment type="caution">
    <text evidence="8">The sequence shown here is derived from an EMBL/GenBank/DDBJ whole genome shotgun (WGS) entry which is preliminary data.</text>
</comment>
<dbReference type="InterPro" id="IPR006157">
    <property type="entry name" value="FolB_dom"/>
</dbReference>
<dbReference type="OrthoDB" id="9803748at2"/>
<comment type="similarity">
    <text evidence="3 6">Belongs to the DHNA family.</text>
</comment>
<gene>
    <name evidence="8" type="ORF">ACM44_10675</name>
</gene>
<dbReference type="GO" id="GO:0004150">
    <property type="term" value="F:dihydroneopterin aldolase activity"/>
    <property type="evidence" value="ECO:0007669"/>
    <property type="project" value="UniProtKB-UniRule"/>
</dbReference>
<proteinExistence type="inferred from homology"/>
<dbReference type="GO" id="GO:0005737">
    <property type="term" value="C:cytoplasm"/>
    <property type="evidence" value="ECO:0007669"/>
    <property type="project" value="TreeGrafter"/>
</dbReference>
<dbReference type="EMBL" id="LFNG01000013">
    <property type="protein sequence ID" value="KMQ70768.1"/>
    <property type="molecule type" value="Genomic_DNA"/>
</dbReference>
<dbReference type="NCBIfam" id="TIGR00525">
    <property type="entry name" value="folB"/>
    <property type="match status" value="1"/>
</dbReference>
<keyword evidence="9" id="KW-1185">Reference proteome</keyword>
<dbReference type="Gene3D" id="3.30.1130.10">
    <property type="match status" value="1"/>
</dbReference>
<keyword evidence="5 6" id="KW-0456">Lyase</keyword>
<reference evidence="8 9" key="1">
    <citation type="journal article" date="2004" name="Int. J. Syst. Evol. Microbiol.">
        <title>Kaistella koreensis gen. nov., sp. nov., a novel member of the Chryseobacterium-Bergeyella-Riemerella branch.</title>
        <authorList>
            <person name="Kim M.K."/>
            <person name="Im W.T."/>
            <person name="Shin Y.K."/>
            <person name="Lim J.H."/>
            <person name="Kim S.H."/>
            <person name="Lee B.C."/>
            <person name="Park M.Y."/>
            <person name="Lee K.Y."/>
            <person name="Lee S.T."/>
        </authorList>
    </citation>
    <scope>NUCLEOTIDE SEQUENCE [LARGE SCALE GENOMIC DNA]</scope>
    <source>
        <strain evidence="8 9">CCUG 49689</strain>
    </source>
</reference>
<dbReference type="SUPFAM" id="SSF55620">
    <property type="entry name" value="Tetrahydrobiopterin biosynthesis enzymes-like"/>
    <property type="match status" value="1"/>
</dbReference>
<sequence length="120" mass="13849">MTSKIYFENLKIYAFHGVLPEEKMIGTYFILNVEIHADLWKAVGTDDLNDTINYAEVNEIIHNEMQIPSELMEHVCGRILKNIKLKFPQITFIKVKMSKTSPPMQGEMDGVSVEIEQDFL</sequence>
<accession>A0A0J7IWV0</accession>
<dbReference type="UniPathway" id="UPA00077">
    <property type="reaction ID" value="UER00154"/>
</dbReference>
<evidence type="ECO:0000256" key="6">
    <source>
        <dbReference type="RuleBase" id="RU362079"/>
    </source>
</evidence>
<feature type="domain" description="Dihydroneopterin aldolase/epimerase" evidence="7">
    <location>
        <begin position="5"/>
        <end position="117"/>
    </location>
</feature>
<evidence type="ECO:0000256" key="4">
    <source>
        <dbReference type="ARBA" id="ARBA00022909"/>
    </source>
</evidence>
<dbReference type="Pfam" id="PF02152">
    <property type="entry name" value="FolB"/>
    <property type="match status" value="1"/>
</dbReference>
<dbReference type="PANTHER" id="PTHR42844:SF1">
    <property type="entry name" value="DIHYDRONEOPTERIN ALDOLASE 1-RELATED"/>
    <property type="match status" value="1"/>
</dbReference>
<evidence type="ECO:0000256" key="5">
    <source>
        <dbReference type="ARBA" id="ARBA00023239"/>
    </source>
</evidence>